<evidence type="ECO:0000313" key="3">
    <source>
        <dbReference type="Proteomes" id="UP001055439"/>
    </source>
</evidence>
<dbReference type="OrthoDB" id="10314046at2759"/>
<reference evidence="2" key="1">
    <citation type="submission" date="2022-05" db="EMBL/GenBank/DDBJ databases">
        <title>The Musa troglodytarum L. genome provides insights into the mechanism of non-climacteric behaviour and enrichment of carotenoids.</title>
        <authorList>
            <person name="Wang J."/>
        </authorList>
    </citation>
    <scope>NUCLEOTIDE SEQUENCE</scope>
    <source>
        <tissue evidence="2">Leaf</tissue>
    </source>
</reference>
<dbReference type="EMBL" id="CP097502">
    <property type="protein sequence ID" value="URD74592.1"/>
    <property type="molecule type" value="Genomic_DNA"/>
</dbReference>
<evidence type="ECO:0000256" key="1">
    <source>
        <dbReference type="SAM" id="MobiDB-lite"/>
    </source>
</evidence>
<protein>
    <submittedName>
        <fullName evidence="2">Uncharacterized protein</fullName>
    </submittedName>
</protein>
<feature type="region of interest" description="Disordered" evidence="1">
    <location>
        <begin position="293"/>
        <end position="313"/>
    </location>
</feature>
<name>A0A9E7EDW6_9LILI</name>
<organism evidence="2 3">
    <name type="scientific">Musa troglodytarum</name>
    <name type="common">fe'i banana</name>
    <dbReference type="NCBI Taxonomy" id="320322"/>
    <lineage>
        <taxon>Eukaryota</taxon>
        <taxon>Viridiplantae</taxon>
        <taxon>Streptophyta</taxon>
        <taxon>Embryophyta</taxon>
        <taxon>Tracheophyta</taxon>
        <taxon>Spermatophyta</taxon>
        <taxon>Magnoliopsida</taxon>
        <taxon>Liliopsida</taxon>
        <taxon>Zingiberales</taxon>
        <taxon>Musaceae</taxon>
        <taxon>Musa</taxon>
    </lineage>
</organism>
<accession>A0A9E7EDW6</accession>
<evidence type="ECO:0000313" key="2">
    <source>
        <dbReference type="EMBL" id="URD74592.1"/>
    </source>
</evidence>
<gene>
    <name evidence="2" type="ORF">MUK42_08191</name>
</gene>
<sequence length="313" mass="33525">MTRMLGAKLGPKTNHWPDAELLTGLDHRVELLRLLQNNHRVHIHSPGYDGESNVLFVLVPIADKQSLPARPREAAHSKEELGFRSGLEAEVERQPELHDVLHDIPILVALDWIDALVAGTIAVGPDSKVKGGMQGLETVLQDVREADEQREAEAEPASGLVVGCLLHHLHQVYLLVRDGGGTVGADGDVAGGVDTEVRRAPSVNTVECGGKVGGPGGGVLCGGQVATVLRRRSTAGVRSRRWKSAVPCEAVARRWRCGFYARQGRHLSPVAATNKRENPTSSDLEVRKGALQAAEAGAPATPPNEARRIGYGE</sequence>
<keyword evidence="3" id="KW-1185">Reference proteome</keyword>
<dbReference type="AlphaFoldDB" id="A0A9E7EDW6"/>
<dbReference type="Proteomes" id="UP001055439">
    <property type="component" value="Chromosome 1"/>
</dbReference>
<proteinExistence type="predicted"/>